<protein>
    <submittedName>
        <fullName evidence="1">Uncharacterized protein</fullName>
    </submittedName>
</protein>
<sequence>MRAKQKFVGGVTILLLRRREAIFNLFFCPNCPLDPKGPSGGIFWQEKRDKHGRYRARQCIQFKRDAR</sequence>
<dbReference type="AlphaFoldDB" id="A0ABD1EGH3"/>
<gene>
    <name evidence="1" type="ORF">ABEB36_012718</name>
</gene>
<dbReference type="Proteomes" id="UP001566132">
    <property type="component" value="Unassembled WGS sequence"/>
</dbReference>
<evidence type="ECO:0000313" key="1">
    <source>
        <dbReference type="EMBL" id="KAL1492236.1"/>
    </source>
</evidence>
<name>A0ABD1EGH3_HYPHA</name>
<dbReference type="EMBL" id="JBDJPC010000009">
    <property type="protein sequence ID" value="KAL1492236.1"/>
    <property type="molecule type" value="Genomic_DNA"/>
</dbReference>
<reference evidence="1 2" key="1">
    <citation type="submission" date="2024-05" db="EMBL/GenBank/DDBJ databases">
        <title>Genetic variation in Jamaican populations of the coffee berry borer (Hypothenemus hampei).</title>
        <authorList>
            <person name="Errbii M."/>
            <person name="Myrie A."/>
        </authorList>
    </citation>
    <scope>NUCLEOTIDE SEQUENCE [LARGE SCALE GENOMIC DNA]</scope>
    <source>
        <strain evidence="1">JA-Hopewell-2020-01-JO</strain>
        <tissue evidence="1">Whole body</tissue>
    </source>
</reference>
<proteinExistence type="predicted"/>
<accession>A0ABD1EGH3</accession>
<keyword evidence="2" id="KW-1185">Reference proteome</keyword>
<comment type="caution">
    <text evidence="1">The sequence shown here is derived from an EMBL/GenBank/DDBJ whole genome shotgun (WGS) entry which is preliminary data.</text>
</comment>
<evidence type="ECO:0000313" key="2">
    <source>
        <dbReference type="Proteomes" id="UP001566132"/>
    </source>
</evidence>
<organism evidence="1 2">
    <name type="scientific">Hypothenemus hampei</name>
    <name type="common">Coffee berry borer</name>
    <dbReference type="NCBI Taxonomy" id="57062"/>
    <lineage>
        <taxon>Eukaryota</taxon>
        <taxon>Metazoa</taxon>
        <taxon>Ecdysozoa</taxon>
        <taxon>Arthropoda</taxon>
        <taxon>Hexapoda</taxon>
        <taxon>Insecta</taxon>
        <taxon>Pterygota</taxon>
        <taxon>Neoptera</taxon>
        <taxon>Endopterygota</taxon>
        <taxon>Coleoptera</taxon>
        <taxon>Polyphaga</taxon>
        <taxon>Cucujiformia</taxon>
        <taxon>Curculionidae</taxon>
        <taxon>Scolytinae</taxon>
        <taxon>Hypothenemus</taxon>
    </lineage>
</organism>